<gene>
    <name evidence="1" type="primary">13</name>
    <name evidence="1" type="ORF">SEA_KOZIE_13</name>
</gene>
<protein>
    <submittedName>
        <fullName evidence="1">Uncharacterized protein</fullName>
    </submittedName>
</protein>
<dbReference type="Proteomes" id="UP000827716">
    <property type="component" value="Segment"/>
</dbReference>
<dbReference type="GeneID" id="80004396"/>
<evidence type="ECO:0000313" key="2">
    <source>
        <dbReference type="Proteomes" id="UP000827716"/>
    </source>
</evidence>
<sequence length="107" mass="11338">MPRVGRIRVTVEIVDDDGSATIHEAVGVPAPGYTPSVSIVPHHRAQIRRSTREVIAAEVVEVGVRIDARLVAAPDGARLFGVETTAPETLAIAEAPRDTIVLPDLDA</sequence>
<proteinExistence type="predicted"/>
<evidence type="ECO:0000313" key="1">
    <source>
        <dbReference type="EMBL" id="UDL16209.1"/>
    </source>
</evidence>
<keyword evidence="2" id="KW-1185">Reference proteome</keyword>
<dbReference type="KEGG" id="vg:80004396"/>
<reference evidence="1" key="1">
    <citation type="submission" date="2021-09" db="EMBL/GenBank/DDBJ databases">
        <authorList>
            <person name="Colton S."/>
            <person name="McKinney A."/>
            <person name="Ashley L."/>
            <person name="Annie C."/>
            <person name="Elissa F."/>
            <person name="Lindsey D."/>
            <person name="Brady H."/>
            <person name="Batt M.A."/>
            <person name="Denae B."/>
            <person name="Molloy S.D."/>
            <person name="Garlena R.A."/>
            <person name="Russell D.A."/>
            <person name="Jacobs-Sera D."/>
            <person name="Hatfull G.F."/>
        </authorList>
    </citation>
    <scope>NUCLEOTIDE SEQUENCE</scope>
</reference>
<name>A0AAE8Y7M8_9CAUD</name>
<organism evidence="1 2">
    <name type="scientific">Microbacterium phage Kozie</name>
    <dbReference type="NCBI Taxonomy" id="2885981"/>
    <lineage>
        <taxon>Viruses</taxon>
        <taxon>Duplodnaviria</taxon>
        <taxon>Heunggongvirae</taxon>
        <taxon>Uroviricota</taxon>
        <taxon>Caudoviricetes</taxon>
        <taxon>Kutznervirinae</taxon>
        <taxon>Kozievirus</taxon>
        <taxon>Kozievirus kozie</taxon>
    </lineage>
</organism>
<dbReference type="EMBL" id="OK040792">
    <property type="protein sequence ID" value="UDL16209.1"/>
    <property type="molecule type" value="Genomic_DNA"/>
</dbReference>
<accession>A0AAE8Y7M8</accession>
<dbReference type="RefSeq" id="YP_010750741.1">
    <property type="nucleotide sequence ID" value="NC_073362.1"/>
</dbReference>